<accession>A0A1X6PEA6</accession>
<dbReference type="EMBL" id="KV918796">
    <property type="protein sequence ID" value="OSX79184.1"/>
    <property type="molecule type" value="Genomic_DNA"/>
</dbReference>
<dbReference type="Proteomes" id="UP000218209">
    <property type="component" value="Unassembled WGS sequence"/>
</dbReference>
<keyword evidence="2" id="KW-0472">Membrane</keyword>
<protein>
    <submittedName>
        <fullName evidence="3">Uncharacterized protein</fullName>
    </submittedName>
</protein>
<sequence length="566" mass="55907">MVPTDAAAAAAAALPVVATRAPGGAALATGVGVGARSRRGRRRGAAVADGAWPPAAGAVGRPGPLCADGGRGGTHVGPAGDAGRAAATRPGGPRDDAGGGRARCAPPASDVERAARVPREAPSPPPRAPAGGGAGADEPTLGGVAVGAGHGVAAGAVAAGSGSPPASATCRAHDLGARRVAAAAAVTPRPPAGADTARPAGRRPLPMPPPPPPPPPAVPPTPRPADPDVPPTGRGCRPAARAGLAAPPAPLPRFAPGRYTAASAAAAPFTAGPVSGAPAVGAVPAAARPPRLPPSRPAALPPRAGLWGPQAAWATPCVFAPALLRSLSPAAADAAAPPTLPDDGGAAGAAPPPHSAPAATHSLALCLPSAAGDGGGSWAAILAAPRPPTQRDLARGVYRAALVRITPPTVARAPGRTRRHSRILYLVRDALAASPEWTDVVLEQAVEADVDAGARGVRFDVRAARVGSGALAWGDMSVAATLSSKFLERVAADPGVAEAAVRREAQKVAKYGHRELHLSLFLILWHAPRLFVALCTLFLFFSYSRSLKTPALQRSQKCSKSASAGS</sequence>
<feature type="region of interest" description="Disordered" evidence="1">
    <location>
        <begin position="65"/>
        <end position="143"/>
    </location>
</feature>
<feature type="compositionally biased region" description="Low complexity" evidence="1">
    <location>
        <begin position="333"/>
        <end position="344"/>
    </location>
</feature>
<organism evidence="3 4">
    <name type="scientific">Porphyra umbilicalis</name>
    <name type="common">Purple laver</name>
    <name type="synonym">Red alga</name>
    <dbReference type="NCBI Taxonomy" id="2786"/>
    <lineage>
        <taxon>Eukaryota</taxon>
        <taxon>Rhodophyta</taxon>
        <taxon>Bangiophyceae</taxon>
        <taxon>Bangiales</taxon>
        <taxon>Bangiaceae</taxon>
        <taxon>Porphyra</taxon>
    </lineage>
</organism>
<feature type="compositionally biased region" description="Low complexity" evidence="1">
    <location>
        <begin position="181"/>
        <end position="204"/>
    </location>
</feature>
<name>A0A1X6PEA6_PORUM</name>
<keyword evidence="4" id="KW-1185">Reference proteome</keyword>
<feature type="compositionally biased region" description="Low complexity" evidence="1">
    <location>
        <begin position="77"/>
        <end position="91"/>
    </location>
</feature>
<feature type="region of interest" description="Disordered" evidence="1">
    <location>
        <begin position="181"/>
        <end position="249"/>
    </location>
</feature>
<keyword evidence="2" id="KW-0812">Transmembrane</keyword>
<feature type="compositionally biased region" description="Pro residues" evidence="1">
    <location>
        <begin position="205"/>
        <end position="230"/>
    </location>
</feature>
<gene>
    <name evidence="3" type="ORF">BU14_0085s0035</name>
</gene>
<feature type="region of interest" description="Disordered" evidence="1">
    <location>
        <begin position="333"/>
        <end position="359"/>
    </location>
</feature>
<feature type="transmembrane region" description="Helical" evidence="2">
    <location>
        <begin position="516"/>
        <end position="541"/>
    </location>
</feature>
<evidence type="ECO:0000256" key="2">
    <source>
        <dbReference type="SAM" id="Phobius"/>
    </source>
</evidence>
<keyword evidence="2" id="KW-1133">Transmembrane helix</keyword>
<feature type="compositionally biased region" description="Basic and acidic residues" evidence="1">
    <location>
        <begin position="110"/>
        <end position="119"/>
    </location>
</feature>
<feature type="compositionally biased region" description="Low complexity" evidence="1">
    <location>
        <begin position="231"/>
        <end position="246"/>
    </location>
</feature>
<evidence type="ECO:0000313" key="4">
    <source>
        <dbReference type="Proteomes" id="UP000218209"/>
    </source>
</evidence>
<reference evidence="3 4" key="1">
    <citation type="submission" date="2017-03" db="EMBL/GenBank/DDBJ databases">
        <title>WGS assembly of Porphyra umbilicalis.</title>
        <authorList>
            <person name="Brawley S.H."/>
            <person name="Blouin N.A."/>
            <person name="Ficko-Blean E."/>
            <person name="Wheeler G.L."/>
            <person name="Lohr M."/>
            <person name="Goodson H.V."/>
            <person name="Jenkins J.W."/>
            <person name="Blaby-Haas C.E."/>
            <person name="Helliwell K.E."/>
            <person name="Chan C."/>
            <person name="Marriage T."/>
            <person name="Bhattacharya D."/>
            <person name="Klein A.S."/>
            <person name="Badis Y."/>
            <person name="Brodie J."/>
            <person name="Cao Y."/>
            <person name="Collen J."/>
            <person name="Dittami S.M."/>
            <person name="Gachon C.M."/>
            <person name="Green B.R."/>
            <person name="Karpowicz S."/>
            <person name="Kim J.W."/>
            <person name="Kudahl U."/>
            <person name="Lin S."/>
            <person name="Michel G."/>
            <person name="Mittag M."/>
            <person name="Olson B.J."/>
            <person name="Pangilinan J."/>
            <person name="Peng Y."/>
            <person name="Qiu H."/>
            <person name="Shu S."/>
            <person name="Singer J.T."/>
            <person name="Smith A.G."/>
            <person name="Sprecher B.N."/>
            <person name="Wagner V."/>
            <person name="Wang W."/>
            <person name="Wang Z.-Y."/>
            <person name="Yan J."/>
            <person name="Yarish C."/>
            <person name="Zoeuner-Riek S."/>
            <person name="Zhuang Y."/>
            <person name="Zou Y."/>
            <person name="Lindquist E.A."/>
            <person name="Grimwood J."/>
            <person name="Barry K."/>
            <person name="Rokhsar D.S."/>
            <person name="Schmutz J."/>
            <person name="Stiller J.W."/>
            <person name="Grossman A.R."/>
            <person name="Prochnik S.E."/>
        </authorList>
    </citation>
    <scope>NUCLEOTIDE SEQUENCE [LARGE SCALE GENOMIC DNA]</scope>
    <source>
        <strain evidence="3">4086291</strain>
    </source>
</reference>
<dbReference type="AlphaFoldDB" id="A0A1X6PEA6"/>
<proteinExistence type="predicted"/>
<evidence type="ECO:0000313" key="3">
    <source>
        <dbReference type="EMBL" id="OSX79184.1"/>
    </source>
</evidence>
<evidence type="ECO:0000256" key="1">
    <source>
        <dbReference type="SAM" id="MobiDB-lite"/>
    </source>
</evidence>